<sequence>MSAINGHWGRGTLKPGRMTNQLEWSMRRQMLLPANTTRWPELMVVRTQ</sequence>
<accession>A0ABD7RPY9</accession>
<organism evidence="2 3">
    <name type="scientific">Ectopseudomonas mendocina</name>
    <name type="common">Pseudomonas mendocina</name>
    <dbReference type="NCBI Taxonomy" id="300"/>
    <lineage>
        <taxon>Bacteria</taxon>
        <taxon>Pseudomonadati</taxon>
        <taxon>Pseudomonadota</taxon>
        <taxon>Gammaproteobacteria</taxon>
        <taxon>Pseudomonadales</taxon>
        <taxon>Pseudomonadaceae</taxon>
        <taxon>Ectopseudomonas</taxon>
    </lineage>
</organism>
<evidence type="ECO:0000259" key="1">
    <source>
        <dbReference type="Pfam" id="PF13438"/>
    </source>
</evidence>
<dbReference type="InterPro" id="IPR025188">
    <property type="entry name" value="DUF4113"/>
</dbReference>
<protein>
    <submittedName>
        <fullName evidence="2">DUF4113 domain-containing protein</fullName>
    </submittedName>
</protein>
<proteinExistence type="predicted"/>
<name>A0ABD7RPY9_ECTME</name>
<dbReference type="Pfam" id="PF13438">
    <property type="entry name" value="DUF4113"/>
    <property type="match status" value="1"/>
</dbReference>
<gene>
    <name evidence="2" type="ORF">EQ836_25565</name>
</gene>
<reference evidence="2 3" key="1">
    <citation type="submission" date="2019-01" db="EMBL/GenBank/DDBJ databases">
        <title>Whole genome shotgun sequencing of Pseudomonas spp. isolated by its ability to degrade furfural.</title>
        <authorList>
            <person name="Donoso R."/>
            <person name="Farkas C."/>
            <person name="Villegas P."/>
            <person name="Gonzales-Toro F."/>
            <person name="Guajardo-Parra M."/>
            <person name="Araya-Nail M."/>
            <person name="Morgante V."/>
            <person name="Perez-Pantoja D."/>
        </authorList>
    </citation>
    <scope>NUCLEOTIDE SEQUENCE [LARGE SCALE GENOMIC DNA]</scope>
    <source>
        <strain evidence="2 3">VN231</strain>
    </source>
</reference>
<comment type="caution">
    <text evidence="2">The sequence shown here is derived from an EMBL/GenBank/DDBJ whole genome shotgun (WGS) entry which is preliminary data.</text>
</comment>
<dbReference type="EMBL" id="SCFV01000021">
    <property type="protein sequence ID" value="TRO10528.1"/>
    <property type="molecule type" value="Genomic_DNA"/>
</dbReference>
<dbReference type="Proteomes" id="UP000317327">
    <property type="component" value="Unassembled WGS sequence"/>
</dbReference>
<dbReference type="AlphaFoldDB" id="A0ABD7RPY9"/>
<evidence type="ECO:0000313" key="2">
    <source>
        <dbReference type="EMBL" id="TRO10528.1"/>
    </source>
</evidence>
<feature type="domain" description="DUF4113" evidence="1">
    <location>
        <begin position="1"/>
        <end position="45"/>
    </location>
</feature>
<evidence type="ECO:0000313" key="3">
    <source>
        <dbReference type="Proteomes" id="UP000317327"/>
    </source>
</evidence>